<dbReference type="Pfam" id="PF20979">
    <property type="entry name" value="Arginosuc_syn_C"/>
    <property type="match status" value="1"/>
</dbReference>
<keyword evidence="7 10" id="KW-0028">Amino-acid biosynthesis</keyword>
<dbReference type="GO" id="GO:0000050">
    <property type="term" value="P:urea cycle"/>
    <property type="evidence" value="ECO:0007669"/>
    <property type="project" value="TreeGrafter"/>
</dbReference>
<dbReference type="InterPro" id="IPR023434">
    <property type="entry name" value="Arginosuc_synth_type_1_subfam"/>
</dbReference>
<sequence length="405" mass="45396">MSDIKKVVLAYSGGLDTSVILKWLQDAYQCEVVTFTADIGQGEELEPARAKALQLGIKPENIFIDDLREEFVRDFVFPMFRANTIYEGEYLLGTSIARPLIAKRQIEIANQVGADAVSHGATGKGNDQVRFELGYYALKPGVKVIAPWREWDLLSREKLLTYAEQAGIPIEMKHKQGGAPYSMDANLLHISFEGRHLEDPKAEAEESMWRWTVSPEAAPDSPEYIDIEFEQGDPVALNGVRLKPHEMLAKLNELGGKHGIGRLDLVENRYVGMKSRGCYETPGGTILLKAHRGIESITLDREVGHLKDDLMARYASLIYNGYWWSPERKALQVLIDHTQQHVNGWVRIKLYKGGVSVVSRDSKDTLFDQTIATFDDDGGAYNQADAGGFIKLNALRMRIAARKRS</sequence>
<dbReference type="InterPro" id="IPR001518">
    <property type="entry name" value="Arginosuc_synth"/>
</dbReference>
<evidence type="ECO:0000256" key="5">
    <source>
        <dbReference type="ARBA" id="ARBA00022571"/>
    </source>
</evidence>
<organism evidence="13 14">
    <name type="scientific">Chitinivorax tropicus</name>
    <dbReference type="NCBI Taxonomy" id="714531"/>
    <lineage>
        <taxon>Bacteria</taxon>
        <taxon>Pseudomonadati</taxon>
        <taxon>Pseudomonadota</taxon>
        <taxon>Betaproteobacteria</taxon>
        <taxon>Chitinivorax</taxon>
    </lineage>
</organism>
<feature type="binding site" evidence="10">
    <location>
        <position position="279"/>
    </location>
    <ligand>
        <name>L-citrulline</name>
        <dbReference type="ChEBI" id="CHEBI:57743"/>
    </ligand>
</feature>
<dbReference type="SUPFAM" id="SSF69864">
    <property type="entry name" value="Argininosuccinate synthetase, C-terminal domain"/>
    <property type="match status" value="1"/>
</dbReference>
<evidence type="ECO:0000256" key="10">
    <source>
        <dbReference type="HAMAP-Rule" id="MF_00005"/>
    </source>
</evidence>
<dbReference type="EC" id="6.3.4.5" evidence="3 10"/>
<dbReference type="Pfam" id="PF00764">
    <property type="entry name" value="Arginosuc_synth"/>
    <property type="match status" value="1"/>
</dbReference>
<feature type="binding site" evidence="10">
    <location>
        <position position="95"/>
    </location>
    <ligand>
        <name>L-citrulline</name>
        <dbReference type="ChEBI" id="CHEBI:57743"/>
    </ligand>
</feature>
<dbReference type="UniPathway" id="UPA00068">
    <property type="reaction ID" value="UER00113"/>
</dbReference>
<feature type="binding site" evidence="10">
    <location>
        <position position="130"/>
    </location>
    <ligand>
        <name>L-citrulline</name>
        <dbReference type="ChEBI" id="CHEBI:57743"/>
    </ligand>
</feature>
<evidence type="ECO:0000256" key="3">
    <source>
        <dbReference type="ARBA" id="ARBA00012286"/>
    </source>
</evidence>
<keyword evidence="4 10" id="KW-0963">Cytoplasm</keyword>
<keyword evidence="14" id="KW-1185">Reference proteome</keyword>
<dbReference type="GO" id="GO:0000053">
    <property type="term" value="P:argininosuccinate metabolic process"/>
    <property type="evidence" value="ECO:0007669"/>
    <property type="project" value="TreeGrafter"/>
</dbReference>
<dbReference type="FunFam" id="3.90.1260.10:FF:000007">
    <property type="entry name" value="Argininosuccinate synthase"/>
    <property type="match status" value="1"/>
</dbReference>
<dbReference type="FunFam" id="3.40.50.620:FF:000019">
    <property type="entry name" value="Argininosuccinate synthase"/>
    <property type="match status" value="1"/>
</dbReference>
<feature type="binding site" evidence="10">
    <location>
        <position position="127"/>
    </location>
    <ligand>
        <name>L-aspartate</name>
        <dbReference type="ChEBI" id="CHEBI:29991"/>
    </ligand>
</feature>
<evidence type="ECO:0000259" key="12">
    <source>
        <dbReference type="Pfam" id="PF20979"/>
    </source>
</evidence>
<feature type="binding site" evidence="10">
    <location>
        <position position="122"/>
    </location>
    <ligand>
        <name>L-aspartate</name>
        <dbReference type="ChEBI" id="CHEBI:29991"/>
    </ligand>
</feature>
<dbReference type="RefSeq" id="WP_184040719.1">
    <property type="nucleotide sequence ID" value="NZ_JACHHY010000018.1"/>
</dbReference>
<dbReference type="InterPro" id="IPR018223">
    <property type="entry name" value="Arginosuc_synth_CS"/>
</dbReference>
<comment type="catalytic activity">
    <reaction evidence="10">
        <text>L-citrulline + L-aspartate + ATP = 2-(N(omega)-L-arginino)succinate + AMP + diphosphate + H(+)</text>
        <dbReference type="Rhea" id="RHEA:10932"/>
        <dbReference type="ChEBI" id="CHEBI:15378"/>
        <dbReference type="ChEBI" id="CHEBI:29991"/>
        <dbReference type="ChEBI" id="CHEBI:30616"/>
        <dbReference type="ChEBI" id="CHEBI:33019"/>
        <dbReference type="ChEBI" id="CHEBI:57472"/>
        <dbReference type="ChEBI" id="CHEBI:57743"/>
        <dbReference type="ChEBI" id="CHEBI:456215"/>
        <dbReference type="EC" id="6.3.4.5"/>
    </reaction>
</comment>
<dbReference type="CDD" id="cd01999">
    <property type="entry name" value="ASS"/>
    <property type="match status" value="1"/>
</dbReference>
<dbReference type="Gene3D" id="3.40.50.620">
    <property type="entry name" value="HUPs"/>
    <property type="match status" value="1"/>
</dbReference>
<evidence type="ECO:0000313" key="14">
    <source>
        <dbReference type="Proteomes" id="UP000575898"/>
    </source>
</evidence>
<proteinExistence type="inferred from homology"/>
<dbReference type="Gene3D" id="3.90.1260.10">
    <property type="entry name" value="Argininosuccinate synthetase, chain A, domain 2"/>
    <property type="match status" value="1"/>
</dbReference>
<evidence type="ECO:0000256" key="4">
    <source>
        <dbReference type="ARBA" id="ARBA00022490"/>
    </source>
</evidence>
<feature type="domain" description="Arginosuccinate synthase-like N-terminal" evidence="11">
    <location>
        <begin position="6"/>
        <end position="169"/>
    </location>
</feature>
<comment type="similarity">
    <text evidence="10">Belongs to the argininosuccinate synthase family. Type 1 subfamily.</text>
</comment>
<feature type="binding site" evidence="10">
    <location>
        <position position="191"/>
    </location>
    <ligand>
        <name>L-citrulline</name>
        <dbReference type="ChEBI" id="CHEBI:57743"/>
    </ligand>
</feature>
<evidence type="ECO:0000313" key="13">
    <source>
        <dbReference type="EMBL" id="MBB5019599.1"/>
    </source>
</evidence>
<dbReference type="HAMAP" id="MF_00005">
    <property type="entry name" value="Arg_succ_synth_type1"/>
    <property type="match status" value="1"/>
</dbReference>
<accession>A0A840MR84</accession>
<comment type="subcellular location">
    <subcellularLocation>
        <location evidence="10">Cytoplasm</location>
    </subcellularLocation>
</comment>
<dbReference type="PANTHER" id="PTHR11587:SF2">
    <property type="entry name" value="ARGININOSUCCINATE SYNTHASE"/>
    <property type="match status" value="1"/>
</dbReference>
<dbReference type="PROSITE" id="PS00564">
    <property type="entry name" value="ARGININOSUCCIN_SYN_1"/>
    <property type="match status" value="1"/>
</dbReference>
<evidence type="ECO:0000256" key="1">
    <source>
        <dbReference type="ARBA" id="ARBA00004967"/>
    </source>
</evidence>
<dbReference type="InterPro" id="IPR048267">
    <property type="entry name" value="Arginosuc_syn_N"/>
</dbReference>
<keyword evidence="6 10" id="KW-0436">Ligase</keyword>
<feature type="binding site" evidence="10">
    <location>
        <position position="267"/>
    </location>
    <ligand>
        <name>L-citrulline</name>
        <dbReference type="ChEBI" id="CHEBI:57743"/>
    </ligand>
</feature>
<feature type="domain" description="Arginosuccinate synthase C-terminal" evidence="12">
    <location>
        <begin position="181"/>
        <end position="399"/>
    </location>
</feature>
<comment type="subunit">
    <text evidence="2 10">Homotetramer.</text>
</comment>
<dbReference type="InterPro" id="IPR024074">
    <property type="entry name" value="AS_cat/multimer_dom_body"/>
</dbReference>
<feature type="binding site" evidence="10">
    <location>
        <position position="37"/>
    </location>
    <ligand>
        <name>ATP</name>
        <dbReference type="ChEBI" id="CHEBI:30616"/>
    </ligand>
</feature>
<evidence type="ECO:0000256" key="2">
    <source>
        <dbReference type="ARBA" id="ARBA00011881"/>
    </source>
</evidence>
<dbReference type="GO" id="GO:0005524">
    <property type="term" value="F:ATP binding"/>
    <property type="evidence" value="ECO:0007669"/>
    <property type="project" value="UniProtKB-UniRule"/>
</dbReference>
<dbReference type="GO" id="GO:0004055">
    <property type="term" value="F:argininosuccinate synthase activity"/>
    <property type="evidence" value="ECO:0007669"/>
    <property type="project" value="UniProtKB-UniRule"/>
</dbReference>
<evidence type="ECO:0000256" key="8">
    <source>
        <dbReference type="ARBA" id="ARBA00022741"/>
    </source>
</evidence>
<evidence type="ECO:0000256" key="7">
    <source>
        <dbReference type="ARBA" id="ARBA00022605"/>
    </source>
</evidence>
<protein>
    <recommendedName>
        <fullName evidence="3 10">Argininosuccinate synthase</fullName>
        <ecNumber evidence="3 10">6.3.4.5</ecNumber>
    </recommendedName>
    <alternativeName>
        <fullName evidence="10">Citrulline--aspartate ligase</fullName>
    </alternativeName>
</protein>
<feature type="binding site" evidence="10">
    <location>
        <position position="126"/>
    </location>
    <ligand>
        <name>L-aspartate</name>
        <dbReference type="ChEBI" id="CHEBI:29991"/>
    </ligand>
</feature>
<dbReference type="FunFam" id="1.20.5.470:FF:000001">
    <property type="entry name" value="Argininosuccinate synthase"/>
    <property type="match status" value="1"/>
</dbReference>
<dbReference type="SUPFAM" id="SSF52402">
    <property type="entry name" value="Adenine nucleotide alpha hydrolases-like"/>
    <property type="match status" value="1"/>
</dbReference>
<dbReference type="Gene3D" id="1.20.5.470">
    <property type="entry name" value="Single helix bin"/>
    <property type="match status" value="1"/>
</dbReference>
<feature type="binding site" evidence="10">
    <location>
        <position position="90"/>
    </location>
    <ligand>
        <name>L-citrulline</name>
        <dbReference type="ChEBI" id="CHEBI:57743"/>
    </ligand>
</feature>
<feature type="binding site" evidence="10">
    <location>
        <position position="120"/>
    </location>
    <ligand>
        <name>ATP</name>
        <dbReference type="ChEBI" id="CHEBI:30616"/>
    </ligand>
</feature>
<feature type="binding site" evidence="10">
    <location>
        <position position="182"/>
    </location>
    <ligand>
        <name>L-citrulline</name>
        <dbReference type="ChEBI" id="CHEBI:57743"/>
    </ligand>
</feature>
<comment type="caution">
    <text evidence="13">The sequence shown here is derived from an EMBL/GenBank/DDBJ whole genome shotgun (WGS) entry which is preliminary data.</text>
</comment>
<dbReference type="GO" id="GO:0006526">
    <property type="term" value="P:L-arginine biosynthetic process"/>
    <property type="evidence" value="ECO:0007669"/>
    <property type="project" value="UniProtKB-UniRule"/>
</dbReference>
<feature type="binding site" evidence="10">
    <location>
        <begin position="10"/>
        <end position="18"/>
    </location>
    <ligand>
        <name>ATP</name>
        <dbReference type="ChEBI" id="CHEBI:30616"/>
    </ligand>
</feature>
<dbReference type="PROSITE" id="PS00565">
    <property type="entry name" value="ARGININOSUCCIN_SYN_2"/>
    <property type="match status" value="1"/>
</dbReference>
<keyword evidence="9 10" id="KW-0067">ATP-binding</keyword>
<dbReference type="PANTHER" id="PTHR11587">
    <property type="entry name" value="ARGININOSUCCINATE SYNTHASE"/>
    <property type="match status" value="1"/>
</dbReference>
<evidence type="ECO:0000256" key="9">
    <source>
        <dbReference type="ARBA" id="ARBA00022840"/>
    </source>
</evidence>
<dbReference type="NCBIfam" id="TIGR00032">
    <property type="entry name" value="argG"/>
    <property type="match status" value="1"/>
</dbReference>
<dbReference type="AlphaFoldDB" id="A0A840MR84"/>
<evidence type="ECO:0000256" key="6">
    <source>
        <dbReference type="ARBA" id="ARBA00022598"/>
    </source>
</evidence>
<dbReference type="GO" id="GO:0005737">
    <property type="term" value="C:cytoplasm"/>
    <property type="evidence" value="ECO:0007669"/>
    <property type="project" value="UniProtKB-SubCell"/>
</dbReference>
<gene>
    <name evidence="10" type="primary">argG</name>
    <name evidence="13" type="ORF">HNQ59_002901</name>
</gene>
<dbReference type="NCBIfam" id="NF001770">
    <property type="entry name" value="PRK00509.1"/>
    <property type="match status" value="1"/>
</dbReference>
<comment type="pathway">
    <text evidence="1 10">Amino-acid biosynthesis; L-arginine biosynthesis; L-arginine from L-ornithine and carbamoyl phosphate: step 2/3.</text>
</comment>
<dbReference type="InterPro" id="IPR014729">
    <property type="entry name" value="Rossmann-like_a/b/a_fold"/>
</dbReference>
<evidence type="ECO:0000259" key="11">
    <source>
        <dbReference type="Pfam" id="PF00764"/>
    </source>
</evidence>
<feature type="binding site" evidence="10">
    <location>
        <position position="126"/>
    </location>
    <ligand>
        <name>L-citrulline</name>
        <dbReference type="ChEBI" id="CHEBI:57743"/>
    </ligand>
</feature>
<keyword evidence="8 10" id="KW-0547">Nucleotide-binding</keyword>
<keyword evidence="5 10" id="KW-0055">Arginine biosynthesis</keyword>
<dbReference type="Proteomes" id="UP000575898">
    <property type="component" value="Unassembled WGS sequence"/>
</dbReference>
<dbReference type="InterPro" id="IPR048268">
    <property type="entry name" value="Arginosuc_syn_C"/>
</dbReference>
<name>A0A840MR84_9PROT</name>
<dbReference type="EMBL" id="JACHHY010000018">
    <property type="protein sequence ID" value="MBB5019599.1"/>
    <property type="molecule type" value="Genomic_DNA"/>
</dbReference>
<reference evidence="13 14" key="1">
    <citation type="submission" date="2020-08" db="EMBL/GenBank/DDBJ databases">
        <title>Genomic Encyclopedia of Type Strains, Phase IV (KMG-IV): sequencing the most valuable type-strain genomes for metagenomic binning, comparative biology and taxonomic classification.</title>
        <authorList>
            <person name="Goeker M."/>
        </authorList>
    </citation>
    <scope>NUCLEOTIDE SEQUENCE [LARGE SCALE GENOMIC DNA]</scope>
    <source>
        <strain evidence="13 14">DSM 27165</strain>
    </source>
</reference>